<organism evidence="2 3">
    <name type="scientific">Lactuca sativa</name>
    <name type="common">Garden lettuce</name>
    <dbReference type="NCBI Taxonomy" id="4236"/>
    <lineage>
        <taxon>Eukaryota</taxon>
        <taxon>Viridiplantae</taxon>
        <taxon>Streptophyta</taxon>
        <taxon>Embryophyta</taxon>
        <taxon>Tracheophyta</taxon>
        <taxon>Spermatophyta</taxon>
        <taxon>Magnoliopsida</taxon>
        <taxon>eudicotyledons</taxon>
        <taxon>Gunneridae</taxon>
        <taxon>Pentapetalae</taxon>
        <taxon>asterids</taxon>
        <taxon>campanulids</taxon>
        <taxon>Asterales</taxon>
        <taxon>Asteraceae</taxon>
        <taxon>Cichorioideae</taxon>
        <taxon>Cichorieae</taxon>
        <taxon>Lactucinae</taxon>
        <taxon>Lactuca</taxon>
    </lineage>
</organism>
<dbReference type="InterPro" id="IPR007146">
    <property type="entry name" value="Sas10/Utp3/C1D"/>
</dbReference>
<evidence type="ECO:0000313" key="3">
    <source>
        <dbReference type="Proteomes" id="UP000235145"/>
    </source>
</evidence>
<evidence type="ECO:0000256" key="1">
    <source>
        <dbReference type="SAM" id="MobiDB-lite"/>
    </source>
</evidence>
<dbReference type="PANTHER" id="PTHR13237">
    <property type="entry name" value="SOMETHING ABOUT SILENCING PROTEIN 10-RELATED"/>
    <property type="match status" value="1"/>
</dbReference>
<sequence>MEDTKLSGDNDNIEREAPQLVTVLKDIKGGLDDLRAKVHVLTSKVKSGVYPTADGMSYLEAKHLLLLNYCQSLVYYLLRKAKGLPIQGHPLVHSLLETRLFLEKIRPIDKKLNYQIKKLTNLTNGNPIPMEDVDPKKPVASDDSLKLRPNPDMLIDKVAPEDDDGLYRPPKIAPTSMKKSKEERNVSRKEKQALRQSQQNEYARDLINDLEGRPQEVREVIGTEDDSEVRRYKAKMEERARREEELFTRAPLTSMEKKKLKQMRNSRNGLAGLADGFYDDIKSLGLPLEEGDEGQTSLFMDSDAGERKLKKRHKRRH</sequence>
<feature type="compositionally biased region" description="Basic and acidic residues" evidence="1">
    <location>
        <begin position="179"/>
        <end position="193"/>
    </location>
</feature>
<dbReference type="Proteomes" id="UP000235145">
    <property type="component" value="Unassembled WGS sequence"/>
</dbReference>
<feature type="region of interest" description="Disordered" evidence="1">
    <location>
        <begin position="124"/>
        <end position="200"/>
    </location>
</feature>
<dbReference type="Pfam" id="PF04000">
    <property type="entry name" value="Sas10_Utp3"/>
    <property type="match status" value="1"/>
</dbReference>
<dbReference type="AlphaFoldDB" id="A0A9R1W6D5"/>
<dbReference type="PANTHER" id="PTHR13237:SF9">
    <property type="entry name" value="NEUROGUIDIN"/>
    <property type="match status" value="1"/>
</dbReference>
<dbReference type="GO" id="GO:0005730">
    <property type="term" value="C:nucleolus"/>
    <property type="evidence" value="ECO:0000318"/>
    <property type="project" value="GO_Central"/>
</dbReference>
<dbReference type="GO" id="GO:0032040">
    <property type="term" value="C:small-subunit processome"/>
    <property type="evidence" value="ECO:0000318"/>
    <property type="project" value="GO_Central"/>
</dbReference>
<evidence type="ECO:0008006" key="4">
    <source>
        <dbReference type="Google" id="ProtNLM"/>
    </source>
</evidence>
<comment type="caution">
    <text evidence="2">The sequence shown here is derived from an EMBL/GenBank/DDBJ whole genome shotgun (WGS) entry which is preliminary data.</text>
</comment>
<dbReference type="OrthoDB" id="203440at2759"/>
<feature type="region of interest" description="Disordered" evidence="1">
    <location>
        <begin position="288"/>
        <end position="317"/>
    </location>
</feature>
<proteinExistence type="predicted"/>
<protein>
    <recommendedName>
        <fullName evidence="4">Sas10 C-terminal domain-containing protein</fullName>
    </recommendedName>
</protein>
<name>A0A9R1W6D5_LACSA</name>
<evidence type="ECO:0000313" key="2">
    <source>
        <dbReference type="EMBL" id="KAJ0219230.1"/>
    </source>
</evidence>
<keyword evidence="3" id="KW-1185">Reference proteome</keyword>
<reference evidence="2 3" key="1">
    <citation type="journal article" date="2017" name="Nat. Commun.">
        <title>Genome assembly with in vitro proximity ligation data and whole-genome triplication in lettuce.</title>
        <authorList>
            <person name="Reyes-Chin-Wo S."/>
            <person name="Wang Z."/>
            <person name="Yang X."/>
            <person name="Kozik A."/>
            <person name="Arikit S."/>
            <person name="Song C."/>
            <person name="Xia L."/>
            <person name="Froenicke L."/>
            <person name="Lavelle D.O."/>
            <person name="Truco M.J."/>
            <person name="Xia R."/>
            <person name="Zhu S."/>
            <person name="Xu C."/>
            <person name="Xu H."/>
            <person name="Xu X."/>
            <person name="Cox K."/>
            <person name="Korf I."/>
            <person name="Meyers B.C."/>
            <person name="Michelmore R.W."/>
        </authorList>
    </citation>
    <scope>NUCLEOTIDE SEQUENCE [LARGE SCALE GENOMIC DNA]</scope>
    <source>
        <strain evidence="3">cv. Salinas</strain>
        <tissue evidence="2">Seedlings</tissue>
    </source>
</reference>
<dbReference type="GO" id="GO:0000462">
    <property type="term" value="P:maturation of SSU-rRNA from tricistronic rRNA transcript (SSU-rRNA, 5.8S rRNA, LSU-rRNA)"/>
    <property type="evidence" value="ECO:0000318"/>
    <property type="project" value="GO_Central"/>
</dbReference>
<dbReference type="EMBL" id="NBSK02000003">
    <property type="protein sequence ID" value="KAJ0219230.1"/>
    <property type="molecule type" value="Genomic_DNA"/>
</dbReference>
<feature type="compositionally biased region" description="Basic residues" evidence="1">
    <location>
        <begin position="308"/>
        <end position="317"/>
    </location>
</feature>
<dbReference type="Gramene" id="rna-gnl|WGS:NBSK|LSAT_3X110060_mrna">
    <property type="protein sequence ID" value="cds-PLY72658.1"/>
    <property type="gene ID" value="gene-LSAT_3X110060"/>
</dbReference>
<feature type="compositionally biased region" description="Basic and acidic residues" evidence="1">
    <location>
        <begin position="133"/>
        <end position="146"/>
    </location>
</feature>
<accession>A0A9R1W6D5</accession>
<gene>
    <name evidence="2" type="ORF">LSAT_V11C300145970</name>
</gene>